<reference evidence="1" key="2">
    <citation type="journal article" date="2015" name="Data Brief">
        <title>Shoot transcriptome of the giant reed, Arundo donax.</title>
        <authorList>
            <person name="Barrero R.A."/>
            <person name="Guerrero F.D."/>
            <person name="Moolhuijzen P."/>
            <person name="Goolsby J.A."/>
            <person name="Tidwell J."/>
            <person name="Bellgard S.E."/>
            <person name="Bellgard M.I."/>
        </authorList>
    </citation>
    <scope>NUCLEOTIDE SEQUENCE</scope>
    <source>
        <tissue evidence="1">Shoot tissue taken approximately 20 cm above the soil surface</tissue>
    </source>
</reference>
<dbReference type="EMBL" id="GBRH01171154">
    <property type="protein sequence ID" value="JAE26742.1"/>
    <property type="molecule type" value="Transcribed_RNA"/>
</dbReference>
<proteinExistence type="predicted"/>
<evidence type="ECO:0000313" key="1">
    <source>
        <dbReference type="EMBL" id="JAE26742.1"/>
    </source>
</evidence>
<protein>
    <submittedName>
        <fullName evidence="1">Uncharacterized protein</fullName>
    </submittedName>
</protein>
<sequence length="19" mass="2327">MDFTTHLELQRGLCRFLVF</sequence>
<dbReference type="AlphaFoldDB" id="A0A0A9GQL7"/>
<reference evidence="1" key="1">
    <citation type="submission" date="2014-09" db="EMBL/GenBank/DDBJ databases">
        <authorList>
            <person name="Magalhaes I.L.F."/>
            <person name="Oliveira U."/>
            <person name="Santos F.R."/>
            <person name="Vidigal T.H.D.A."/>
            <person name="Brescovit A.D."/>
            <person name="Santos A.J."/>
        </authorList>
    </citation>
    <scope>NUCLEOTIDE SEQUENCE</scope>
    <source>
        <tissue evidence="1">Shoot tissue taken approximately 20 cm above the soil surface</tissue>
    </source>
</reference>
<name>A0A0A9GQL7_ARUDO</name>
<accession>A0A0A9GQL7</accession>
<organism evidence="1">
    <name type="scientific">Arundo donax</name>
    <name type="common">Giant reed</name>
    <name type="synonym">Donax arundinaceus</name>
    <dbReference type="NCBI Taxonomy" id="35708"/>
    <lineage>
        <taxon>Eukaryota</taxon>
        <taxon>Viridiplantae</taxon>
        <taxon>Streptophyta</taxon>
        <taxon>Embryophyta</taxon>
        <taxon>Tracheophyta</taxon>
        <taxon>Spermatophyta</taxon>
        <taxon>Magnoliopsida</taxon>
        <taxon>Liliopsida</taxon>
        <taxon>Poales</taxon>
        <taxon>Poaceae</taxon>
        <taxon>PACMAD clade</taxon>
        <taxon>Arundinoideae</taxon>
        <taxon>Arundineae</taxon>
        <taxon>Arundo</taxon>
    </lineage>
</organism>